<dbReference type="PROSITE" id="PS00229">
    <property type="entry name" value="TAU_MAP_1"/>
    <property type="match status" value="3"/>
</dbReference>
<evidence type="ECO:0000256" key="3">
    <source>
        <dbReference type="ARBA" id="ARBA00022553"/>
    </source>
</evidence>
<keyword evidence="2 6" id="KW-0963">Cytoplasm</keyword>
<evidence type="ECO:0000256" key="2">
    <source>
        <dbReference type="ARBA" id="ARBA00022490"/>
    </source>
</evidence>
<feature type="compositionally biased region" description="Polar residues" evidence="7">
    <location>
        <begin position="1"/>
        <end position="11"/>
    </location>
</feature>
<dbReference type="PANTHER" id="PTHR11501:SF18">
    <property type="entry name" value="MICROTUBULE-ASSOCIATED PROTEIN"/>
    <property type="match status" value="1"/>
</dbReference>
<feature type="compositionally biased region" description="Polar residues" evidence="7">
    <location>
        <begin position="432"/>
        <end position="444"/>
    </location>
</feature>
<feature type="compositionally biased region" description="Low complexity" evidence="7">
    <location>
        <begin position="181"/>
        <end position="191"/>
    </location>
</feature>
<feature type="compositionally biased region" description="Basic and acidic residues" evidence="7">
    <location>
        <begin position="294"/>
        <end position="304"/>
    </location>
</feature>
<dbReference type="GO" id="GO:0005874">
    <property type="term" value="C:microtubule"/>
    <property type="evidence" value="ECO:0007669"/>
    <property type="project" value="UniProtKB-KW"/>
</dbReference>
<feature type="compositionally biased region" description="Pro residues" evidence="7">
    <location>
        <begin position="136"/>
        <end position="153"/>
    </location>
</feature>
<dbReference type="EMBL" id="JBJJXI010000148">
    <property type="protein sequence ID" value="KAL3386209.1"/>
    <property type="molecule type" value="Genomic_DNA"/>
</dbReference>
<dbReference type="Pfam" id="PF00418">
    <property type="entry name" value="Tubulin-binding"/>
    <property type="match status" value="4"/>
</dbReference>
<feature type="compositionally biased region" description="Gly residues" evidence="7">
    <location>
        <begin position="661"/>
        <end position="670"/>
    </location>
</feature>
<feature type="compositionally biased region" description="Basic and acidic residues" evidence="7">
    <location>
        <begin position="632"/>
        <end position="650"/>
    </location>
</feature>
<evidence type="ECO:0000256" key="7">
    <source>
        <dbReference type="SAM" id="MobiDB-lite"/>
    </source>
</evidence>
<proteinExistence type="predicted"/>
<feature type="region of interest" description="Disordered" evidence="7">
    <location>
        <begin position="1"/>
        <end position="468"/>
    </location>
</feature>
<dbReference type="Proteomes" id="UP001627154">
    <property type="component" value="Unassembled WGS sequence"/>
</dbReference>
<feature type="compositionally biased region" description="Basic and acidic residues" evidence="7">
    <location>
        <begin position="348"/>
        <end position="369"/>
    </location>
</feature>
<evidence type="ECO:0000256" key="6">
    <source>
        <dbReference type="RuleBase" id="RU000686"/>
    </source>
</evidence>
<dbReference type="PROSITE" id="PS51491">
    <property type="entry name" value="TAU_MAP_2"/>
    <property type="match status" value="3"/>
</dbReference>
<reference evidence="8 9" key="1">
    <citation type="journal article" date="2024" name="bioRxiv">
        <title>A reference genome for Trichogramma kaykai: A tiny desert-dwelling parasitoid wasp with competing sex-ratio distorters.</title>
        <authorList>
            <person name="Culotta J."/>
            <person name="Lindsey A.R."/>
        </authorList>
    </citation>
    <scope>NUCLEOTIDE SEQUENCE [LARGE SCALE GENOMIC DNA]</scope>
    <source>
        <strain evidence="8 9">KSX58</strain>
    </source>
</reference>
<keyword evidence="4" id="KW-0677">Repeat</keyword>
<feature type="compositionally biased region" description="Basic and acidic residues" evidence="7">
    <location>
        <begin position="559"/>
        <end position="586"/>
    </location>
</feature>
<dbReference type="AlphaFoldDB" id="A0ABD2W023"/>
<evidence type="ECO:0000313" key="8">
    <source>
        <dbReference type="EMBL" id="KAL3386209.1"/>
    </source>
</evidence>
<evidence type="ECO:0000256" key="5">
    <source>
        <dbReference type="ARBA" id="ARBA00023212"/>
    </source>
</evidence>
<dbReference type="InterPro" id="IPR001084">
    <property type="entry name" value="MAP_tubulin-bd_rpt"/>
</dbReference>
<keyword evidence="3" id="KW-0597">Phosphoprotein</keyword>
<feature type="region of interest" description="Disordered" evidence="7">
    <location>
        <begin position="548"/>
        <end position="697"/>
    </location>
</feature>
<organism evidence="8 9">
    <name type="scientific">Trichogramma kaykai</name>
    <dbReference type="NCBI Taxonomy" id="54128"/>
    <lineage>
        <taxon>Eukaryota</taxon>
        <taxon>Metazoa</taxon>
        <taxon>Ecdysozoa</taxon>
        <taxon>Arthropoda</taxon>
        <taxon>Hexapoda</taxon>
        <taxon>Insecta</taxon>
        <taxon>Pterygota</taxon>
        <taxon>Neoptera</taxon>
        <taxon>Endopterygota</taxon>
        <taxon>Hymenoptera</taxon>
        <taxon>Apocrita</taxon>
        <taxon>Proctotrupomorpha</taxon>
        <taxon>Chalcidoidea</taxon>
        <taxon>Trichogrammatidae</taxon>
        <taxon>Trichogramma</taxon>
    </lineage>
</organism>
<feature type="compositionally biased region" description="Pro residues" evidence="7">
    <location>
        <begin position="52"/>
        <end position="64"/>
    </location>
</feature>
<dbReference type="InterPro" id="IPR027324">
    <property type="entry name" value="MAP2/MAP4/Tau"/>
</dbReference>
<evidence type="ECO:0000313" key="9">
    <source>
        <dbReference type="Proteomes" id="UP001627154"/>
    </source>
</evidence>
<sequence length="697" mass="73119">MEPQQTPQAPSEPQIGMKLMTVTKQGPPAPILGVPQSPQGPRFPNPQSNGPPGQPPGTGPPRFPPDNRAQSLNPSQQPPVPRAPFNGPVPQRPPPPRNVFFGRPPGPPGAAAPPAPPRFPPQSGAPPPAGGGFPAGPRPPVPYGQPGFPPRPAYPAGGGEPPRPRPPLQRTESLGADNRPRGAPGPQQPAQTLEGRRARFGPSLSVESVAEVEVHRAQSRPMSAVSEDATTTVGGGGGGGPEAKVLAARPPTGKNVERQQSGEEKQCPVPAKNNVNGEPAKAPATPANNNNNEHGIKGFDDGVRKSLTTPPPPLPSVAAAAAAATTTKEEPKEKKDDDDDVAQKKKKMTVELDATRDTADDERLSKERGIASAKAVKQTGESKPVKKSPSLQKIQRSDVENDSGVDESTQRREIPRANGLAKKTRDLEKRSMSCSPVKTPNKSLRSPLKTPDGPPTSALDGKKKVPMNKIQVGAAPSPNLKAVRSKIGSLQNATHKPGGGNIKIENKKLDFSNAQARIAAKNDNYAPHGGDKKIQQVKLQWNAKSKIGSLGNTSYKPGGGDKKIESIKLDFKDKAKPKVGSKENTKHVPGGGTVKTPSTSKKAPAEKASPTDNIETHKVEVKAESKIGSLDNVKHKPGGGDKKIFDDKTYLRQTSSSHGGSVSGSVGGSGTQSPVPSSRSVDKNGLPISDENLNQER</sequence>
<feature type="compositionally biased region" description="Low complexity" evidence="7">
    <location>
        <begin position="279"/>
        <end position="292"/>
    </location>
</feature>
<evidence type="ECO:0000256" key="1">
    <source>
        <dbReference type="ARBA" id="ARBA00004245"/>
    </source>
</evidence>
<keyword evidence="6" id="KW-0493">Microtubule</keyword>
<keyword evidence="5 6" id="KW-0206">Cytoskeleton</keyword>
<feature type="compositionally biased region" description="Basic and acidic residues" evidence="7">
    <location>
        <begin position="614"/>
        <end position="625"/>
    </location>
</feature>
<gene>
    <name evidence="8" type="ORF">TKK_018403</name>
</gene>
<comment type="subcellular location">
    <subcellularLocation>
        <location evidence="1 6">Cytoplasm</location>
        <location evidence="1 6">Cytoskeleton</location>
    </subcellularLocation>
</comment>
<feature type="compositionally biased region" description="Basic and acidic residues" evidence="7">
    <location>
        <begin position="255"/>
        <end position="266"/>
    </location>
</feature>
<evidence type="ECO:0000256" key="4">
    <source>
        <dbReference type="ARBA" id="ARBA00022737"/>
    </source>
</evidence>
<dbReference type="PANTHER" id="PTHR11501">
    <property type="entry name" value="MICROTUBULE-ASSOCIATED PROTEIN"/>
    <property type="match status" value="1"/>
</dbReference>
<accession>A0ABD2W023</accession>
<name>A0ABD2W023_9HYME</name>
<feature type="compositionally biased region" description="Pro residues" evidence="7">
    <location>
        <begin position="104"/>
        <end position="129"/>
    </location>
</feature>
<comment type="caution">
    <text evidence="8">The sequence shown here is derived from an EMBL/GenBank/DDBJ whole genome shotgun (WGS) entry which is preliminary data.</text>
</comment>
<keyword evidence="9" id="KW-1185">Reference proteome</keyword>
<feature type="compositionally biased region" description="Low complexity" evidence="7">
    <location>
        <begin position="316"/>
        <end position="326"/>
    </location>
</feature>
<protein>
    <recommendedName>
        <fullName evidence="6">Microtubule-associated protein</fullName>
    </recommendedName>
</protein>